<evidence type="ECO:0000313" key="3">
    <source>
        <dbReference type="Proteomes" id="UP000184404"/>
    </source>
</evidence>
<dbReference type="STRING" id="1123243.SAMN02745190_00781"/>
<dbReference type="RefSeq" id="WP_072934881.1">
    <property type="nucleotide sequence ID" value="NZ_FQUG01000003.1"/>
</dbReference>
<dbReference type="AlphaFoldDB" id="A0A1M4UU69"/>
<dbReference type="InterPro" id="IPR000510">
    <property type="entry name" value="Nase/OxRdtase_comp1"/>
</dbReference>
<organism evidence="2 3">
    <name type="scientific">Schwartzia succinivorans DSM 10502</name>
    <dbReference type="NCBI Taxonomy" id="1123243"/>
    <lineage>
        <taxon>Bacteria</taxon>
        <taxon>Bacillati</taxon>
        <taxon>Bacillota</taxon>
        <taxon>Negativicutes</taxon>
        <taxon>Selenomonadales</taxon>
        <taxon>Selenomonadaceae</taxon>
        <taxon>Schwartzia</taxon>
    </lineage>
</organism>
<dbReference type="Proteomes" id="UP000184404">
    <property type="component" value="Unassembled WGS sequence"/>
</dbReference>
<sequence>MAIETKRVLKCRRVASSSCTMTGVWRALCYVDGAVVIYHSPRACAHIARRMDTSSFCRLIKDAPEETRLRSIPLLSSDLTDEEAVFGGEERLRRAVRYAYEKYNPKAVFIANSCVSGVIGDDTDAVAEEMTEKLGIPVIDTAHHGFLDGEYFDGYLDAARILVQRFMKPQEKIPGTVLLFGDCGGLFGEYTREMRRLLNYFGLKISGQFPSYMSLSELEKAPSAALTVVIGRSESDKRQQHFAAVGEEFSDKFGIPCFSELYPVGYAKTMEWIEGFGKFLGMEEAAETAAKEEEQRFMAYIDEAAKTLRGKKVVYCAGRAAEFFQPQTTLFLIEKLGMKLLGIELFDSQDKEGLLKKEEKLRALTDAPILSGDVFEKAVMESDVVLTTHELVNTNVRQVFLPCVAGAGWTGEKEVMDAMVRVMHRALSRGGLIYA</sequence>
<keyword evidence="3" id="KW-1185">Reference proteome</keyword>
<accession>A0A1M4UU69</accession>
<evidence type="ECO:0000259" key="1">
    <source>
        <dbReference type="Pfam" id="PF00148"/>
    </source>
</evidence>
<dbReference type="SUPFAM" id="SSF53807">
    <property type="entry name" value="Helical backbone' metal receptor"/>
    <property type="match status" value="1"/>
</dbReference>
<gene>
    <name evidence="2" type="ORF">SAMN02745190_00781</name>
</gene>
<dbReference type="PANTHER" id="PTHR42956:SF1">
    <property type="entry name" value="NITROGENASE IRON-MOLYBDENUM COFACTOR BIOSYNTHESIS PROTEIN NIFE"/>
    <property type="match status" value="1"/>
</dbReference>
<dbReference type="EMBL" id="FQUG01000003">
    <property type="protein sequence ID" value="SHE60163.1"/>
    <property type="molecule type" value="Genomic_DNA"/>
</dbReference>
<feature type="domain" description="Nitrogenase/oxidoreductase component 1" evidence="1">
    <location>
        <begin position="19"/>
        <end position="372"/>
    </location>
</feature>
<proteinExistence type="predicted"/>
<name>A0A1M4UU69_9FIRM</name>
<dbReference type="GO" id="GO:0016491">
    <property type="term" value="F:oxidoreductase activity"/>
    <property type="evidence" value="ECO:0007669"/>
    <property type="project" value="InterPro"/>
</dbReference>
<dbReference type="InterPro" id="IPR049939">
    <property type="entry name" value="NifE-like"/>
</dbReference>
<reference evidence="2 3" key="1">
    <citation type="submission" date="2016-11" db="EMBL/GenBank/DDBJ databases">
        <authorList>
            <person name="Jaros S."/>
            <person name="Januszkiewicz K."/>
            <person name="Wedrychowicz H."/>
        </authorList>
    </citation>
    <scope>NUCLEOTIDE SEQUENCE [LARGE SCALE GENOMIC DNA]</scope>
    <source>
        <strain evidence="2 3">DSM 10502</strain>
    </source>
</reference>
<evidence type="ECO:0000313" key="2">
    <source>
        <dbReference type="EMBL" id="SHE60163.1"/>
    </source>
</evidence>
<protein>
    <submittedName>
        <fullName evidence="2">Nitrogenase molybdenum-iron protein alpha chain</fullName>
    </submittedName>
</protein>
<dbReference type="Pfam" id="PF00148">
    <property type="entry name" value="Oxidored_nitro"/>
    <property type="match status" value="1"/>
</dbReference>
<dbReference type="OrthoDB" id="9767044at2"/>
<dbReference type="PANTHER" id="PTHR42956">
    <property type="entry name" value="NITROGENASE IRON-MOLYBDENUM COFACTOR BIOSYNTHESIS PROTEIN NIFE"/>
    <property type="match status" value="1"/>
</dbReference>
<dbReference type="Gene3D" id="3.40.50.1980">
    <property type="entry name" value="Nitrogenase molybdenum iron protein domain"/>
    <property type="match status" value="2"/>
</dbReference>